<accession>A0ABS8Y5X5</accession>
<dbReference type="InterPro" id="IPR036249">
    <property type="entry name" value="Thioredoxin-like_sf"/>
</dbReference>
<evidence type="ECO:0000313" key="1">
    <source>
        <dbReference type="EMBL" id="MCE4557985.1"/>
    </source>
</evidence>
<proteinExistence type="predicted"/>
<keyword evidence="2" id="KW-1185">Reference proteome</keyword>
<dbReference type="RefSeq" id="WP_233375381.1">
    <property type="nucleotide sequence ID" value="NZ_JAJTWU010000015.1"/>
</dbReference>
<dbReference type="Gene3D" id="3.40.30.10">
    <property type="entry name" value="Glutaredoxin"/>
    <property type="match status" value="1"/>
</dbReference>
<name>A0ABS8Y5X5_9BURK</name>
<organism evidence="1 2">
    <name type="scientific">Pelomonas cellulosilytica</name>
    <dbReference type="NCBI Taxonomy" id="2906762"/>
    <lineage>
        <taxon>Bacteria</taxon>
        <taxon>Pseudomonadati</taxon>
        <taxon>Pseudomonadota</taxon>
        <taxon>Betaproteobacteria</taxon>
        <taxon>Burkholderiales</taxon>
        <taxon>Sphaerotilaceae</taxon>
        <taxon>Roseateles</taxon>
    </lineage>
</organism>
<reference evidence="1 2" key="1">
    <citation type="submission" date="2021-12" db="EMBL/GenBank/DDBJ databases">
        <title>Genome seq of P8.</title>
        <authorList>
            <person name="Seo T."/>
        </authorList>
    </citation>
    <scope>NUCLEOTIDE SEQUENCE [LARGE SCALE GENOMIC DNA]</scope>
    <source>
        <strain evidence="1 2">P8</strain>
    </source>
</reference>
<dbReference type="EMBL" id="JAJTWU010000015">
    <property type="protein sequence ID" value="MCE4557985.1"/>
    <property type="molecule type" value="Genomic_DNA"/>
</dbReference>
<dbReference type="SUPFAM" id="SSF52833">
    <property type="entry name" value="Thioredoxin-like"/>
    <property type="match status" value="1"/>
</dbReference>
<comment type="caution">
    <text evidence="1">The sequence shown here is derived from an EMBL/GenBank/DDBJ whole genome shotgun (WGS) entry which is preliminary data.</text>
</comment>
<protein>
    <submittedName>
        <fullName evidence="1">Uncharacterized protein</fullName>
    </submittedName>
</protein>
<dbReference type="Proteomes" id="UP001200741">
    <property type="component" value="Unassembled WGS sequence"/>
</dbReference>
<gene>
    <name evidence="1" type="ORF">LXT13_26715</name>
</gene>
<evidence type="ECO:0000313" key="2">
    <source>
        <dbReference type="Proteomes" id="UP001200741"/>
    </source>
</evidence>
<sequence length="171" mass="18900">MTDPKASFARPEAEARASGFGLDLSRQLWTYPTQPAHALLLAAAARGTQHQLAIAITDAYFLDARNIADVDVLADVAVNHGFDRQAPPPSRWIPRCTTRSQRKSPDLPLRASVRFLTSISVRERPSAAAAAKLRWRRPFAKRRIDAATFCMPPLRLHEPGLQIDPKPSSPT</sequence>